<keyword evidence="2" id="KW-1185">Reference proteome</keyword>
<organism evidence="1 2">
    <name type="scientific">Dreissena polymorpha</name>
    <name type="common">Zebra mussel</name>
    <name type="synonym">Mytilus polymorpha</name>
    <dbReference type="NCBI Taxonomy" id="45954"/>
    <lineage>
        <taxon>Eukaryota</taxon>
        <taxon>Metazoa</taxon>
        <taxon>Spiralia</taxon>
        <taxon>Lophotrochozoa</taxon>
        <taxon>Mollusca</taxon>
        <taxon>Bivalvia</taxon>
        <taxon>Autobranchia</taxon>
        <taxon>Heteroconchia</taxon>
        <taxon>Euheterodonta</taxon>
        <taxon>Imparidentia</taxon>
        <taxon>Neoheterodontei</taxon>
        <taxon>Myida</taxon>
        <taxon>Dreissenoidea</taxon>
        <taxon>Dreissenidae</taxon>
        <taxon>Dreissena</taxon>
    </lineage>
</organism>
<comment type="caution">
    <text evidence="1">The sequence shown here is derived from an EMBL/GenBank/DDBJ whole genome shotgun (WGS) entry which is preliminary data.</text>
</comment>
<evidence type="ECO:0000313" key="1">
    <source>
        <dbReference type="EMBL" id="KAH3698454.1"/>
    </source>
</evidence>
<reference evidence="1" key="2">
    <citation type="submission" date="2020-11" db="EMBL/GenBank/DDBJ databases">
        <authorList>
            <person name="McCartney M.A."/>
            <person name="Auch B."/>
            <person name="Kono T."/>
            <person name="Mallez S."/>
            <person name="Becker A."/>
            <person name="Gohl D.M."/>
            <person name="Silverstein K.A.T."/>
            <person name="Koren S."/>
            <person name="Bechman K.B."/>
            <person name="Herman A."/>
            <person name="Abrahante J.E."/>
            <person name="Garbe J."/>
        </authorList>
    </citation>
    <scope>NUCLEOTIDE SEQUENCE</scope>
    <source>
        <strain evidence="1">Duluth1</strain>
        <tissue evidence="1">Whole animal</tissue>
    </source>
</reference>
<dbReference type="Gene3D" id="1.20.920.60">
    <property type="match status" value="1"/>
</dbReference>
<reference evidence="1" key="1">
    <citation type="journal article" date="2019" name="bioRxiv">
        <title>The Genome of the Zebra Mussel, Dreissena polymorpha: A Resource for Invasive Species Research.</title>
        <authorList>
            <person name="McCartney M.A."/>
            <person name="Auch B."/>
            <person name="Kono T."/>
            <person name="Mallez S."/>
            <person name="Zhang Y."/>
            <person name="Obille A."/>
            <person name="Becker A."/>
            <person name="Abrahante J.E."/>
            <person name="Garbe J."/>
            <person name="Badalamenti J.P."/>
            <person name="Herman A."/>
            <person name="Mangelson H."/>
            <person name="Liachko I."/>
            <person name="Sullivan S."/>
            <person name="Sone E.D."/>
            <person name="Koren S."/>
            <person name="Silverstein K.A.T."/>
            <person name="Beckman K.B."/>
            <person name="Gohl D.M."/>
        </authorList>
    </citation>
    <scope>NUCLEOTIDE SEQUENCE</scope>
    <source>
        <strain evidence="1">Duluth1</strain>
        <tissue evidence="1">Whole animal</tissue>
    </source>
</reference>
<dbReference type="AlphaFoldDB" id="A0A9D4BKR3"/>
<dbReference type="EMBL" id="JAIWYP010000016">
    <property type="protein sequence ID" value="KAH3698454.1"/>
    <property type="molecule type" value="Genomic_DNA"/>
</dbReference>
<proteinExistence type="predicted"/>
<evidence type="ECO:0000313" key="2">
    <source>
        <dbReference type="Proteomes" id="UP000828390"/>
    </source>
</evidence>
<accession>A0A9D4BKR3</accession>
<name>A0A9D4BKR3_DREPO</name>
<protein>
    <submittedName>
        <fullName evidence="1">Uncharacterized protein</fullName>
    </submittedName>
</protein>
<sequence>MSGKTLEELAEAVAKLDRYYLMKLSFDKPPQFLLDLLTAAMLLIGEENPTWATIKHNLPRTDGRGLMDLVVEYDPTDVSAATKAKARDLLSKYTLEHMRSPFTATVFEWAMAAVNA</sequence>
<dbReference type="Proteomes" id="UP000828390">
    <property type="component" value="Unassembled WGS sequence"/>
</dbReference>
<gene>
    <name evidence="1" type="ORF">DPMN_085975</name>
</gene>